<keyword evidence="16" id="KW-0430">Lectin</keyword>
<dbReference type="GO" id="GO:0071555">
    <property type="term" value="P:cell wall organization"/>
    <property type="evidence" value="ECO:0007669"/>
    <property type="project" value="UniProtKB-KW"/>
</dbReference>
<dbReference type="EMBL" id="CCYD01000109">
    <property type="protein sequence ID" value="CEG35975.1"/>
    <property type="molecule type" value="Genomic_DNA"/>
</dbReference>
<dbReference type="InterPro" id="IPR035992">
    <property type="entry name" value="Ricin_B-like_lectins"/>
</dbReference>
<evidence type="ECO:0000256" key="12">
    <source>
        <dbReference type="ARBA" id="ARBA00042373"/>
    </source>
</evidence>
<dbReference type="InterPro" id="IPR017853">
    <property type="entry name" value="GH"/>
</dbReference>
<comment type="function">
    <text evidence="11">Glucanases play a role in cell expansion during growth, in cell-cell fusion during mating, and in spore release during sporulation. This enzyme may be involved in beta-glucan degradation. Active on laminarin and lichenan.</text>
</comment>
<comment type="subcellular location">
    <subcellularLocation>
        <location evidence="2">Cell membrane</location>
    </subcellularLocation>
</comment>
<dbReference type="Gene3D" id="3.20.20.80">
    <property type="entry name" value="Glycosidases"/>
    <property type="match status" value="1"/>
</dbReference>
<dbReference type="GO" id="GO:0042973">
    <property type="term" value="F:glucan endo-1,3-beta-D-glucosidase activity"/>
    <property type="evidence" value="ECO:0007669"/>
    <property type="project" value="UniProtKB-EC"/>
</dbReference>
<dbReference type="OrthoDB" id="77201at2759"/>
<evidence type="ECO:0000313" key="16">
    <source>
        <dbReference type="EMBL" id="CEG35975.1"/>
    </source>
</evidence>
<evidence type="ECO:0000256" key="10">
    <source>
        <dbReference type="ARBA" id="ARBA00023326"/>
    </source>
</evidence>
<sequence>MKLFLLFAASVALSINDGVDALNVKIPGVVYTSRKGLTGTDDSMNCKSATEVQNDMNSIKTVADRVRITSLVDCNQGELVLSAAQAAGLQVHLGLSTAKDDNVFQTEKTKLASLIDSNHFGDHVIAVSVGSGSVSQGQVSMDTSLTYIKSIRDDLRSRGKMTPVSTAEHVYTYDGNVQLIEAVDFVSAISNTYWEKAWVNEAVALTIDQIRSVRASAKNHNKKFELAETTWSSFGQDSSAADSTPENQAKFFSELYQAMSVRSIDWYWNGAFDTMWREKEVEKHFGLFNETNALKSNFEGLTITPKKLFYIHHIRWNFMITEYGKDVFVRGKSNDPFDQEDQWWYYDETLQQYRSPTMRCLDAYQSGNGGDVHVYTCIDTEGNQKWKWDEATMLFRHLTRLDMCLNTDQAMAFALTMWPCSQGNSNQEWDLIPV</sequence>
<evidence type="ECO:0000256" key="5">
    <source>
        <dbReference type="ARBA" id="ARBA00022801"/>
    </source>
</evidence>
<dbReference type="GO" id="GO:0000272">
    <property type="term" value="P:polysaccharide catabolic process"/>
    <property type="evidence" value="ECO:0007669"/>
    <property type="project" value="UniProtKB-KW"/>
</dbReference>
<dbReference type="InterPro" id="IPR000772">
    <property type="entry name" value="Ricin_B_lectin"/>
</dbReference>
<reference evidence="17" key="1">
    <citation type="submission" date="2014-09" db="EMBL/GenBank/DDBJ databases">
        <authorList>
            <person name="Sharma Rahul"/>
            <person name="Thines Marco"/>
        </authorList>
    </citation>
    <scope>NUCLEOTIDE SEQUENCE [LARGE SCALE GENOMIC DNA]</scope>
</reference>
<evidence type="ECO:0000256" key="14">
    <source>
        <dbReference type="SAM" id="SignalP"/>
    </source>
</evidence>
<dbReference type="InterPro" id="IPR050732">
    <property type="entry name" value="Beta-glucan_modifiers"/>
</dbReference>
<dbReference type="PANTHER" id="PTHR16631">
    <property type="entry name" value="GLUCAN 1,3-BETA-GLUCOSIDASE"/>
    <property type="match status" value="1"/>
</dbReference>
<feature type="chain" id="PRO_5006058418" description="glucan endo-1,3-beta-D-glucosidase" evidence="14">
    <location>
        <begin position="22"/>
        <end position="434"/>
    </location>
</feature>
<evidence type="ECO:0000256" key="7">
    <source>
        <dbReference type="ARBA" id="ARBA00023180"/>
    </source>
</evidence>
<accession>A0A0P1A6V9</accession>
<evidence type="ECO:0000256" key="2">
    <source>
        <dbReference type="ARBA" id="ARBA00004236"/>
    </source>
</evidence>
<dbReference type="GeneID" id="36395352"/>
<comment type="catalytic activity">
    <reaction evidence="1">
        <text>Hydrolysis of (1-&gt;3)-beta-D-glucosidic linkages in (1-&gt;3)-beta-D-glucans.</text>
        <dbReference type="EC" id="3.2.1.39"/>
    </reaction>
</comment>
<dbReference type="Proteomes" id="UP000054928">
    <property type="component" value="Unassembled WGS sequence"/>
</dbReference>
<dbReference type="PROSITE" id="PS50231">
    <property type="entry name" value="RICIN_B_LECTIN"/>
    <property type="match status" value="1"/>
</dbReference>
<dbReference type="PANTHER" id="PTHR16631:SF17">
    <property type="entry name" value="GLUCAN ENDO-1,3-BETA-GLUCOSIDASE BTGC"/>
    <property type="match status" value="1"/>
</dbReference>
<dbReference type="SUPFAM" id="SSF50370">
    <property type="entry name" value="Ricin B-like lectins"/>
    <property type="match status" value="1"/>
</dbReference>
<dbReference type="STRING" id="4781.A0A0P1A6V9"/>
<dbReference type="EC" id="3.2.1.39" evidence="3"/>
<dbReference type="RefSeq" id="XP_024572344.1">
    <property type="nucleotide sequence ID" value="XM_024730148.1"/>
</dbReference>
<evidence type="ECO:0000256" key="1">
    <source>
        <dbReference type="ARBA" id="ARBA00000382"/>
    </source>
</evidence>
<keyword evidence="9" id="KW-0961">Cell wall biogenesis/degradation</keyword>
<keyword evidence="8" id="KW-0119">Carbohydrate metabolism</keyword>
<evidence type="ECO:0000256" key="9">
    <source>
        <dbReference type="ARBA" id="ARBA00023316"/>
    </source>
</evidence>
<dbReference type="SMART" id="SM00458">
    <property type="entry name" value="RICIN"/>
    <property type="match status" value="1"/>
</dbReference>
<keyword evidence="10" id="KW-0624">Polysaccharide degradation</keyword>
<evidence type="ECO:0000256" key="11">
    <source>
        <dbReference type="ARBA" id="ARBA00037649"/>
    </source>
</evidence>
<evidence type="ECO:0000313" key="17">
    <source>
        <dbReference type="Proteomes" id="UP000054928"/>
    </source>
</evidence>
<evidence type="ECO:0000256" key="8">
    <source>
        <dbReference type="ARBA" id="ARBA00023277"/>
    </source>
</evidence>
<dbReference type="AlphaFoldDB" id="A0A0P1A6V9"/>
<keyword evidence="14" id="KW-0732">Signal</keyword>
<feature type="domain" description="Ricin B lectin" evidence="15">
    <location>
        <begin position="308"/>
        <end position="432"/>
    </location>
</feature>
<keyword evidence="6" id="KW-0472">Membrane</keyword>
<name>A0A0P1A6V9_PLAHL</name>
<evidence type="ECO:0000256" key="13">
    <source>
        <dbReference type="ARBA" id="ARBA00043078"/>
    </source>
</evidence>
<feature type="signal peptide" evidence="14">
    <location>
        <begin position="1"/>
        <end position="21"/>
    </location>
</feature>
<proteinExistence type="predicted"/>
<protein>
    <recommendedName>
        <fullName evidence="3">glucan endo-1,3-beta-D-glucosidase</fullName>
        <ecNumber evidence="3">3.2.1.39</ecNumber>
    </recommendedName>
    <alternativeName>
        <fullName evidence="13">Endo-1,3-beta-glucanase btgC</fullName>
    </alternativeName>
    <alternativeName>
        <fullName evidence="12">Laminarinase btgC</fullName>
    </alternativeName>
</protein>
<evidence type="ECO:0000256" key="3">
    <source>
        <dbReference type="ARBA" id="ARBA00012780"/>
    </source>
</evidence>
<dbReference type="GO" id="GO:0030246">
    <property type="term" value="F:carbohydrate binding"/>
    <property type="evidence" value="ECO:0007669"/>
    <property type="project" value="UniProtKB-KW"/>
</dbReference>
<evidence type="ECO:0000259" key="15">
    <source>
        <dbReference type="SMART" id="SM00458"/>
    </source>
</evidence>
<keyword evidence="5" id="KW-0378">Hydrolase</keyword>
<dbReference type="SUPFAM" id="SSF51445">
    <property type="entry name" value="(Trans)glycosidases"/>
    <property type="match status" value="1"/>
</dbReference>
<evidence type="ECO:0000256" key="4">
    <source>
        <dbReference type="ARBA" id="ARBA00022475"/>
    </source>
</evidence>
<dbReference type="Gene3D" id="2.80.10.50">
    <property type="match status" value="1"/>
</dbReference>
<keyword evidence="7" id="KW-0325">Glycoprotein</keyword>
<dbReference type="GO" id="GO:0005886">
    <property type="term" value="C:plasma membrane"/>
    <property type="evidence" value="ECO:0007669"/>
    <property type="project" value="UniProtKB-SubCell"/>
</dbReference>
<keyword evidence="17" id="KW-1185">Reference proteome</keyword>
<keyword evidence="4" id="KW-1003">Cell membrane</keyword>
<dbReference type="Pfam" id="PF00652">
    <property type="entry name" value="Ricin_B_lectin"/>
    <property type="match status" value="1"/>
</dbReference>
<evidence type="ECO:0000256" key="6">
    <source>
        <dbReference type="ARBA" id="ARBA00023136"/>
    </source>
</evidence>
<organism evidence="16 17">
    <name type="scientific">Plasmopara halstedii</name>
    <name type="common">Downy mildew of sunflower</name>
    <dbReference type="NCBI Taxonomy" id="4781"/>
    <lineage>
        <taxon>Eukaryota</taxon>
        <taxon>Sar</taxon>
        <taxon>Stramenopiles</taxon>
        <taxon>Oomycota</taxon>
        <taxon>Peronosporomycetes</taxon>
        <taxon>Peronosporales</taxon>
        <taxon>Peronosporaceae</taxon>
        <taxon>Plasmopara</taxon>
    </lineage>
</organism>